<dbReference type="InterPro" id="IPR016092">
    <property type="entry name" value="ATAP"/>
</dbReference>
<feature type="domain" description="Core" evidence="1">
    <location>
        <begin position="1"/>
        <end position="100"/>
    </location>
</feature>
<dbReference type="Gene3D" id="2.60.300.12">
    <property type="entry name" value="HesB-like domain"/>
    <property type="match status" value="1"/>
</dbReference>
<dbReference type="RefSeq" id="WP_068802278.1">
    <property type="nucleotide sequence ID" value="NZ_CP014671.1"/>
</dbReference>
<dbReference type="SUPFAM" id="SSF89360">
    <property type="entry name" value="HesB-like domain"/>
    <property type="match status" value="1"/>
</dbReference>
<dbReference type="InterPro" id="IPR035903">
    <property type="entry name" value="HesB-like_dom_sf"/>
</dbReference>
<dbReference type="KEGG" id="gbi:PG2T_00155"/>
<dbReference type="Proteomes" id="UP000092952">
    <property type="component" value="Chromosome"/>
</dbReference>
<dbReference type="GO" id="GO:0016226">
    <property type="term" value="P:iron-sulfur cluster assembly"/>
    <property type="evidence" value="ECO:0007669"/>
    <property type="project" value="InterPro"/>
</dbReference>
<dbReference type="InterPro" id="IPR000361">
    <property type="entry name" value="ATAP_core_dom"/>
</dbReference>
<dbReference type="GO" id="GO:0051537">
    <property type="term" value="F:2 iron, 2 sulfur cluster binding"/>
    <property type="evidence" value="ECO:0007669"/>
    <property type="project" value="UniProtKB-ARBA"/>
</dbReference>
<proteinExistence type="predicted"/>
<dbReference type="InParanoid" id="A0A1B1YPP9"/>
<dbReference type="STRING" id="1810504.PG2T_00155"/>
<name>A0A1B1YPP9_9GAMM</name>
<sequence>MDITLTPAAQKFMRRMVRFGGDGVTGFRLLVSPGGCSGLASEFTVEVAPPAGDVALEMDGFKLFLPAQSRLLLQGATVDFADTPTESGLTFRNVAGAGSCSSTASAPTAPALATVDVASIGRQRRS</sequence>
<dbReference type="EMBL" id="CP014671">
    <property type="protein sequence ID" value="ANX02763.1"/>
    <property type="molecule type" value="Genomic_DNA"/>
</dbReference>
<evidence type="ECO:0000313" key="3">
    <source>
        <dbReference type="Proteomes" id="UP000092952"/>
    </source>
</evidence>
<accession>A0A1B1YPP9</accession>
<dbReference type="AlphaFoldDB" id="A0A1B1YPP9"/>
<dbReference type="Pfam" id="PF01521">
    <property type="entry name" value="Fe-S_biosyn"/>
    <property type="match status" value="1"/>
</dbReference>
<dbReference type="OrthoDB" id="9810116at2"/>
<reference evidence="3" key="1">
    <citation type="submission" date="2016-03" db="EMBL/GenBank/DDBJ databases">
        <title>Complete genome sequence of Solimmundus cernigliae, representing a novel lineage of polycyclic aromatic hydrocarbon degraders within the Gammaproteobacteria.</title>
        <authorList>
            <person name="Singleton D.R."/>
            <person name="Dickey A.N."/>
            <person name="Scholl E.H."/>
            <person name="Wright F.A."/>
            <person name="Aitken M.D."/>
        </authorList>
    </citation>
    <scope>NUCLEOTIDE SEQUENCE [LARGE SCALE GENOMIC DNA]</scope>
    <source>
        <strain evidence="3">TR3.2</strain>
    </source>
</reference>
<evidence type="ECO:0000259" key="1">
    <source>
        <dbReference type="Pfam" id="PF01521"/>
    </source>
</evidence>
<dbReference type="NCBIfam" id="TIGR00049">
    <property type="entry name" value="iron-sulfur cluster assembly accessory protein"/>
    <property type="match status" value="1"/>
</dbReference>
<gene>
    <name evidence="2" type="ORF">PG2T_00155</name>
</gene>
<organism evidence="2 3">
    <name type="scientific">Immundisolibacter cernigliae</name>
    <dbReference type="NCBI Taxonomy" id="1810504"/>
    <lineage>
        <taxon>Bacteria</taxon>
        <taxon>Pseudomonadati</taxon>
        <taxon>Pseudomonadota</taxon>
        <taxon>Gammaproteobacteria</taxon>
        <taxon>Immundisolibacterales</taxon>
        <taxon>Immundisolibacteraceae</taxon>
        <taxon>Immundisolibacter</taxon>
    </lineage>
</organism>
<protein>
    <recommendedName>
        <fullName evidence="1">Core domain-containing protein</fullName>
    </recommendedName>
</protein>
<evidence type="ECO:0000313" key="2">
    <source>
        <dbReference type="EMBL" id="ANX02763.1"/>
    </source>
</evidence>
<keyword evidence="3" id="KW-1185">Reference proteome</keyword>